<keyword evidence="4" id="KW-1185">Reference proteome</keyword>
<dbReference type="InterPro" id="IPR051726">
    <property type="entry name" value="Chitin_Synth_Reg"/>
</dbReference>
<feature type="compositionally biased region" description="Low complexity" evidence="2">
    <location>
        <begin position="474"/>
        <end position="484"/>
    </location>
</feature>
<keyword evidence="1" id="KW-0677">Repeat</keyword>
<dbReference type="VEuPathDB" id="FungiDB:SCODWIG_02794"/>
<sequence>MNRNSSSESDFSDINTSSKTKSNSNLLLSSLISQKSSTLSTNTSSLSNFEDIAINYTNSHSNTVTANGIDNIFSLKEQFLKEAIHYLKKLSLKGYINAQYLLADSYSSGCLSKINNKEAFALFQAAAKHGHIESAYRTAHCYEEGLGTNRDSHKSIEFLKFAASRNHPSAMFKLGLYSFYGKMGLPNDINTKQNGIKWLTRAVGRANPLICAAPYELAKIHENGFLDLIIPDEKYAIDLYILASSLGHTKSCTELGKIYENGNSVVEPNSILSVHYYTTAALQDDPEAQLSLCAWYLIGAEPALERDEHEAFSWALKAAKMGYPKAQYSLGYFYEKGIGTLKDLTDAFKWYERAAKNKDPRALKKLKKTENQVFASTEKFSIKLSNLLSRNSKIVGGNTYNYIIDQDSENNNCETSIEKHQDKTVIDIIDKNDTSDDEHNNDGISTELASSEKELRITNNTDKNPHINNHQPPSSSSTSASSGSYNTADQKLSYDNEYDIPRDETIIASVNNINSLNPQTNSFAKVNITNTRNDKNSSDSNQNAFHYPITNTIYDAGNTSNTDSFEKIGSEPNFVYTVDTNNNYINEKTLNTPLPEVNLAQTNSNSSSDQMSGNNQTVGTNTTAITPPLPSNSSSSDSLGKSPKSSFKLMKSFKNNFKNNKLTKELNTRKEKNDCLIM</sequence>
<evidence type="ECO:0000256" key="1">
    <source>
        <dbReference type="ARBA" id="ARBA00022737"/>
    </source>
</evidence>
<dbReference type="SUPFAM" id="SSF81901">
    <property type="entry name" value="HCP-like"/>
    <property type="match status" value="1"/>
</dbReference>
<dbReference type="Proteomes" id="UP000262825">
    <property type="component" value="Unassembled WGS sequence"/>
</dbReference>
<dbReference type="PANTHER" id="PTHR46430">
    <property type="entry name" value="PROTEIN SKT5-RELATED"/>
    <property type="match status" value="1"/>
</dbReference>
<dbReference type="Gene3D" id="1.25.40.10">
    <property type="entry name" value="Tetratricopeptide repeat domain"/>
    <property type="match status" value="2"/>
</dbReference>
<dbReference type="AlphaFoldDB" id="A0A376B8L1"/>
<feature type="region of interest" description="Disordered" evidence="2">
    <location>
        <begin position="432"/>
        <end position="488"/>
    </location>
</feature>
<dbReference type="Pfam" id="PF08238">
    <property type="entry name" value="Sel1"/>
    <property type="match status" value="7"/>
</dbReference>
<name>A0A376B8L1_9ASCO</name>
<feature type="compositionally biased region" description="Polar residues" evidence="2">
    <location>
        <begin position="457"/>
        <end position="473"/>
    </location>
</feature>
<feature type="compositionally biased region" description="Polar residues" evidence="2">
    <location>
        <begin position="1"/>
        <end position="14"/>
    </location>
</feature>
<evidence type="ECO:0000313" key="3">
    <source>
        <dbReference type="EMBL" id="SSD61033.1"/>
    </source>
</evidence>
<proteinExistence type="predicted"/>
<evidence type="ECO:0000256" key="2">
    <source>
        <dbReference type="SAM" id="MobiDB-lite"/>
    </source>
</evidence>
<dbReference type="EMBL" id="UFAJ01000544">
    <property type="protein sequence ID" value="SSD61033.1"/>
    <property type="molecule type" value="Genomic_DNA"/>
</dbReference>
<feature type="region of interest" description="Disordered" evidence="2">
    <location>
        <begin position="1"/>
        <end position="21"/>
    </location>
</feature>
<dbReference type="InterPro" id="IPR006597">
    <property type="entry name" value="Sel1-like"/>
</dbReference>
<evidence type="ECO:0000313" key="4">
    <source>
        <dbReference type="Proteomes" id="UP000262825"/>
    </source>
</evidence>
<dbReference type="PANTHER" id="PTHR46430:SF1">
    <property type="entry name" value="CHITIN SYNTHASE REGULATOR SKT5-RELATED"/>
    <property type="match status" value="1"/>
</dbReference>
<dbReference type="SMART" id="SM00671">
    <property type="entry name" value="SEL1"/>
    <property type="match status" value="7"/>
</dbReference>
<protein>
    <recommendedName>
        <fullName evidence="5">Protein SKT5</fullName>
    </recommendedName>
</protein>
<gene>
    <name evidence="3" type="ORF">SCODWIG_02794</name>
</gene>
<feature type="compositionally biased region" description="Basic and acidic residues" evidence="2">
    <location>
        <begin position="432"/>
        <end position="441"/>
    </location>
</feature>
<dbReference type="InterPro" id="IPR011990">
    <property type="entry name" value="TPR-like_helical_dom_sf"/>
</dbReference>
<evidence type="ECO:0008006" key="5">
    <source>
        <dbReference type="Google" id="ProtNLM"/>
    </source>
</evidence>
<feature type="region of interest" description="Disordered" evidence="2">
    <location>
        <begin position="598"/>
        <end position="645"/>
    </location>
</feature>
<feature type="compositionally biased region" description="Polar residues" evidence="2">
    <location>
        <begin position="599"/>
        <end position="625"/>
    </location>
</feature>
<accession>A0A376B8L1</accession>
<feature type="compositionally biased region" description="Low complexity" evidence="2">
    <location>
        <begin position="631"/>
        <end position="645"/>
    </location>
</feature>
<organism evidence="3 4">
    <name type="scientific">Saccharomycodes ludwigii</name>
    <dbReference type="NCBI Taxonomy" id="36035"/>
    <lineage>
        <taxon>Eukaryota</taxon>
        <taxon>Fungi</taxon>
        <taxon>Dikarya</taxon>
        <taxon>Ascomycota</taxon>
        <taxon>Saccharomycotina</taxon>
        <taxon>Saccharomycetes</taxon>
        <taxon>Saccharomycodales</taxon>
        <taxon>Saccharomycodaceae</taxon>
        <taxon>Saccharomycodes</taxon>
    </lineage>
</organism>
<reference evidence="4" key="1">
    <citation type="submission" date="2018-06" db="EMBL/GenBank/DDBJ databases">
        <authorList>
            <person name="Guldener U."/>
        </authorList>
    </citation>
    <scope>NUCLEOTIDE SEQUENCE [LARGE SCALE GENOMIC DNA]</scope>
    <source>
        <strain evidence="4">UTAD17</strain>
    </source>
</reference>